<evidence type="ECO:0000256" key="2">
    <source>
        <dbReference type="ARBA" id="ARBA00022771"/>
    </source>
</evidence>
<reference evidence="7" key="1">
    <citation type="submission" date="2021-01" db="EMBL/GenBank/DDBJ databases">
        <authorList>
            <person name="Corre E."/>
            <person name="Pelletier E."/>
            <person name="Niang G."/>
            <person name="Scheremetjew M."/>
            <person name="Finn R."/>
            <person name="Kale V."/>
            <person name="Holt S."/>
            <person name="Cochrane G."/>
            <person name="Meng A."/>
            <person name="Brown T."/>
            <person name="Cohen L."/>
        </authorList>
    </citation>
    <scope>NUCLEOTIDE SEQUENCE</scope>
    <source>
        <strain evidence="7">CCMP3346</strain>
    </source>
</reference>
<dbReference type="PROSITE" id="PS00518">
    <property type="entry name" value="ZF_RING_1"/>
    <property type="match status" value="1"/>
</dbReference>
<keyword evidence="3" id="KW-0862">Zinc</keyword>
<dbReference type="SUPFAM" id="SSF57850">
    <property type="entry name" value="RING/U-box"/>
    <property type="match status" value="1"/>
</dbReference>
<dbReference type="InterPro" id="IPR017907">
    <property type="entry name" value="Znf_RING_CS"/>
</dbReference>
<evidence type="ECO:0000256" key="5">
    <source>
        <dbReference type="SAM" id="MobiDB-lite"/>
    </source>
</evidence>
<evidence type="ECO:0000259" key="6">
    <source>
        <dbReference type="PROSITE" id="PS50089"/>
    </source>
</evidence>
<feature type="region of interest" description="Disordered" evidence="5">
    <location>
        <begin position="1"/>
        <end position="52"/>
    </location>
</feature>
<evidence type="ECO:0000313" key="7">
    <source>
        <dbReference type="EMBL" id="CAD9058686.1"/>
    </source>
</evidence>
<gene>
    <name evidence="7" type="ORF">VBRA1451_LOCUS13756</name>
</gene>
<proteinExistence type="predicted"/>
<dbReference type="PROSITE" id="PS50089">
    <property type="entry name" value="ZF_RING_2"/>
    <property type="match status" value="1"/>
</dbReference>
<dbReference type="EMBL" id="HBGB01023780">
    <property type="protein sequence ID" value="CAD9058686.1"/>
    <property type="molecule type" value="Transcribed_RNA"/>
</dbReference>
<dbReference type="InterPro" id="IPR001841">
    <property type="entry name" value="Znf_RING"/>
</dbReference>
<organism evidence="7">
    <name type="scientific">Vitrella brassicaformis</name>
    <dbReference type="NCBI Taxonomy" id="1169539"/>
    <lineage>
        <taxon>Eukaryota</taxon>
        <taxon>Sar</taxon>
        <taxon>Alveolata</taxon>
        <taxon>Colpodellida</taxon>
        <taxon>Vitrellaceae</taxon>
        <taxon>Vitrella</taxon>
    </lineage>
</organism>
<evidence type="ECO:0000256" key="4">
    <source>
        <dbReference type="PROSITE-ProRule" id="PRU00175"/>
    </source>
</evidence>
<dbReference type="InterPro" id="IPR013083">
    <property type="entry name" value="Znf_RING/FYVE/PHD"/>
</dbReference>
<evidence type="ECO:0000256" key="3">
    <source>
        <dbReference type="ARBA" id="ARBA00022833"/>
    </source>
</evidence>
<dbReference type="AlphaFoldDB" id="A0A7S1K127"/>
<protein>
    <recommendedName>
        <fullName evidence="6">RING-type domain-containing protein</fullName>
    </recommendedName>
</protein>
<feature type="compositionally biased region" description="Polar residues" evidence="5">
    <location>
        <begin position="12"/>
        <end position="52"/>
    </location>
</feature>
<dbReference type="Gene3D" id="3.30.40.10">
    <property type="entry name" value="Zinc/RING finger domain, C3HC4 (zinc finger)"/>
    <property type="match status" value="1"/>
</dbReference>
<keyword evidence="1" id="KW-0479">Metal-binding</keyword>
<dbReference type="SMART" id="SM00184">
    <property type="entry name" value="RING"/>
    <property type="match status" value="1"/>
</dbReference>
<evidence type="ECO:0000256" key="1">
    <source>
        <dbReference type="ARBA" id="ARBA00022723"/>
    </source>
</evidence>
<accession>A0A7S1K127</accession>
<name>A0A7S1K127_9ALVE</name>
<dbReference type="GO" id="GO:0008270">
    <property type="term" value="F:zinc ion binding"/>
    <property type="evidence" value="ECO:0007669"/>
    <property type="project" value="UniProtKB-KW"/>
</dbReference>
<sequence>MMDADTGRMLTDGTTSITNTPALTNTPVPALTNTLAPSSTNTPAPSNTPASNNAQVECPICTDSHPQDVVVTTSCCKHQLCRSCAWNTRFNNRRKGCPFCRRRLTMADIFPPMPPPSTNTNNHIDLNNQ</sequence>
<keyword evidence="2 4" id="KW-0863">Zinc-finger</keyword>
<feature type="domain" description="RING-type" evidence="6">
    <location>
        <begin position="58"/>
        <end position="101"/>
    </location>
</feature>